<dbReference type="PROSITE" id="PS50105">
    <property type="entry name" value="SAM_DOMAIN"/>
    <property type="match status" value="1"/>
</dbReference>
<evidence type="ECO:0000256" key="3">
    <source>
        <dbReference type="ARBA" id="ARBA00023253"/>
    </source>
</evidence>
<protein>
    <recommendedName>
        <fullName evidence="1">peptide-O-fucosyltransferase</fullName>
        <ecNumber evidence="1">2.4.1.221</ecNumber>
    </recommendedName>
</protein>
<keyword evidence="3" id="KW-0294">Fucose metabolism</keyword>
<evidence type="ECO:0000256" key="2">
    <source>
        <dbReference type="ARBA" id="ARBA00022679"/>
    </source>
</evidence>
<dbReference type="PANTHER" id="PTHR12844">
    <property type="entry name" value="CONNECTOR ENCHANCER OF KINASE SUPPRESSOR OF RAS"/>
    <property type="match status" value="1"/>
</dbReference>
<comment type="caution">
    <text evidence="11">The sequence shown here is derived from an EMBL/GenBank/DDBJ whole genome shotgun (WGS) entry which is preliminary data.</text>
</comment>
<keyword evidence="12" id="KW-1185">Reference proteome</keyword>
<dbReference type="SMART" id="SM00233">
    <property type="entry name" value="PH"/>
    <property type="match status" value="1"/>
</dbReference>
<dbReference type="EC" id="2.4.1.221" evidence="1"/>
<feature type="region of interest" description="Disordered" evidence="7">
    <location>
        <begin position="653"/>
        <end position="694"/>
    </location>
</feature>
<dbReference type="Gene3D" id="1.10.150.50">
    <property type="entry name" value="Transcription Factor, Ets-1"/>
    <property type="match status" value="1"/>
</dbReference>
<dbReference type="InterPro" id="IPR019378">
    <property type="entry name" value="GDP-Fuc_O-FucTrfase"/>
</dbReference>
<evidence type="ECO:0000259" key="9">
    <source>
        <dbReference type="PROSITE" id="PS50105"/>
    </source>
</evidence>
<dbReference type="InterPro" id="IPR001849">
    <property type="entry name" value="PH_domain"/>
</dbReference>
<dbReference type="Pfam" id="PF00169">
    <property type="entry name" value="PH"/>
    <property type="match status" value="1"/>
</dbReference>
<dbReference type="SUPFAM" id="SSF50729">
    <property type="entry name" value="PH domain-like"/>
    <property type="match status" value="1"/>
</dbReference>
<evidence type="ECO:0000256" key="7">
    <source>
        <dbReference type="SAM" id="MobiDB-lite"/>
    </source>
</evidence>
<evidence type="ECO:0000256" key="1">
    <source>
        <dbReference type="ARBA" id="ARBA00012196"/>
    </source>
</evidence>
<evidence type="ECO:0000313" key="11">
    <source>
        <dbReference type="EMBL" id="PAV74820.1"/>
    </source>
</evidence>
<feature type="domain" description="SAM" evidence="9">
    <location>
        <begin position="35"/>
        <end position="100"/>
    </location>
</feature>
<evidence type="ECO:0000259" key="10">
    <source>
        <dbReference type="PROSITE" id="PS50106"/>
    </source>
</evidence>
<dbReference type="PROSITE" id="PS50106">
    <property type="entry name" value="PDZ"/>
    <property type="match status" value="1"/>
</dbReference>
<gene>
    <name evidence="11" type="ORF">WR25_11833</name>
</gene>
<comment type="catalytic activity">
    <reaction evidence="5">
        <text>L-threonyl-[protein] + GDP-beta-L-fucose = 3-O-(alpha-L-fucosyl)-L-threonyl-[protein] + GDP + H(+)</text>
        <dbReference type="Rhea" id="RHEA:70491"/>
        <dbReference type="Rhea" id="RHEA-COMP:11060"/>
        <dbReference type="Rhea" id="RHEA-COMP:17915"/>
        <dbReference type="ChEBI" id="CHEBI:15378"/>
        <dbReference type="ChEBI" id="CHEBI:30013"/>
        <dbReference type="ChEBI" id="CHEBI:57273"/>
        <dbReference type="ChEBI" id="CHEBI:58189"/>
        <dbReference type="ChEBI" id="CHEBI:189631"/>
        <dbReference type="EC" id="2.4.1.221"/>
    </reaction>
    <physiologicalReaction direction="left-to-right" evidence="5">
        <dbReference type="Rhea" id="RHEA:70492"/>
    </physiologicalReaction>
</comment>
<dbReference type="Pfam" id="PF00595">
    <property type="entry name" value="PDZ"/>
    <property type="match status" value="1"/>
</dbReference>
<sequence length="1103" mass="125916">MPLGQLFPSPSSIKEKQPSLKDDSAVSFVNYVNGWNGKHIAKWIEGLGDSMNPYLVLVRDHIRNGKQLCTVDMEYLLSIGICALGPRKMIQQAIELLLYFCYEAPTENLQTLAMKVRIACNNVIAQFGLSMKLKEKKCTELRELCEQLIRSDDPLVICTNYMQRAALRRYDENINWGLNLQSSYRGVHVISEIKVGSPADLCGRIDAGDEIMIINGKTVIGWDLSRVVNRIAAADKELQLVVNKRPRDALPKVNNKVSTPKQPTRPLVKIAPGNQATNTTEDKGINPMAPFIGKADFPVERRRSTSAISEYYVIAEIKEKAKLTRRASIQAKRSTRRRIGKDLHSHIESDLLELIRPAITAEEEERVVRRVRTMRHQPDGYVRSFIDNRLVQDVDEDCINEHIPISMKCPTEFAQIVVVEPDELQALNVSSPNIADSEWTAPINEHARSRIQLDAAASIERPSAIPSRITSSMEDSLYGMLPSPSASSVHSGSTTPAGTGNTHLPLDYHSDDAPSTPLTPGGRYATEKIFEGWLRRRKTNSELSAHEVTNKWPKCWMSLRGPFLYIYANQFSKKPEFTINIARCNVLESTDLKTSKKFVFRISRPPIEYHFSCYNCGDMKNWMQKIAFASAVYGGQTRSTSQSVSQVAAHRLSDSSDDPLHYNTLTGMPGKTGDHPHDSPKSIPTTVVHSPSYSSSTLPRPNLLPSLNIGAAKQIHGRIMNYGTICLGLLLIFSALADHETVSEVNGSKYSLAKEKRYLIYDTNHGEGFNLRRDVYMRIANTVRFLRESGENFILVLPPWGPMVHWREELMRLKWAEFFDTSSLNHFVPVMEFDDFIKEAFRSEDYPHSMIDVIIYLQHYKEGWGTEYKLKHDKRECLNNAEKLFKKDEDDGLWRSWFFSYYQVRAKHFECISIQGDAKSLAEMILSEYENEEKELDSTDEKDDTVLPENWWEEKPKRSSKGGNYLCAHWRRRDFVRAHDKDVPSIEETAKQLNSIAKRENLEKIFIATDSEPEDIAELEKLLKYPLVRYKNDKDFNEGQAAIVEQWICAHAGYFIGTHHSTFSFRIQEDREIIGFPENKTFNRLCPYADKSCERPSLWKIEY</sequence>
<dbReference type="CDD" id="cd11298">
    <property type="entry name" value="O-FucT-2"/>
    <property type="match status" value="1"/>
</dbReference>
<reference evidence="11 12" key="1">
    <citation type="journal article" date="2017" name="Curr. Biol.">
        <title>Genome architecture and evolution of a unichromosomal asexual nematode.</title>
        <authorList>
            <person name="Fradin H."/>
            <person name="Zegar C."/>
            <person name="Gutwein M."/>
            <person name="Lucas J."/>
            <person name="Kovtun M."/>
            <person name="Corcoran D."/>
            <person name="Baugh L.R."/>
            <person name="Kiontke K."/>
            <person name="Gunsalus K."/>
            <person name="Fitch D.H."/>
            <person name="Piano F."/>
        </authorList>
    </citation>
    <scope>NUCLEOTIDE SEQUENCE [LARGE SCALE GENOMIC DNA]</scope>
    <source>
        <strain evidence="11">PF1309</strain>
    </source>
</reference>
<dbReference type="AlphaFoldDB" id="A0A2A2KLQ7"/>
<dbReference type="InterPro" id="IPR001660">
    <property type="entry name" value="SAM"/>
</dbReference>
<dbReference type="InterPro" id="IPR051566">
    <property type="entry name" value="CNKSR"/>
</dbReference>
<dbReference type="Pfam" id="PF10250">
    <property type="entry name" value="O-FucT"/>
    <property type="match status" value="1"/>
</dbReference>
<dbReference type="InterPro" id="IPR036034">
    <property type="entry name" value="PDZ_sf"/>
</dbReference>
<evidence type="ECO:0000256" key="5">
    <source>
        <dbReference type="ARBA" id="ARBA00047273"/>
    </source>
</evidence>
<dbReference type="SMART" id="SM00454">
    <property type="entry name" value="SAM"/>
    <property type="match status" value="1"/>
</dbReference>
<evidence type="ECO:0000313" key="12">
    <source>
        <dbReference type="Proteomes" id="UP000218231"/>
    </source>
</evidence>
<keyword evidence="4" id="KW-0119">Carbohydrate metabolism</keyword>
<dbReference type="InterPro" id="IPR013761">
    <property type="entry name" value="SAM/pointed_sf"/>
</dbReference>
<dbReference type="GO" id="GO:0006004">
    <property type="term" value="P:fucose metabolic process"/>
    <property type="evidence" value="ECO:0007669"/>
    <property type="project" value="UniProtKB-KW"/>
</dbReference>
<keyword evidence="2" id="KW-0808">Transferase</keyword>
<dbReference type="Gene3D" id="3.40.50.11350">
    <property type="match status" value="1"/>
</dbReference>
<dbReference type="GO" id="GO:0046922">
    <property type="term" value="F:peptide-O-fucosyltransferase activity"/>
    <property type="evidence" value="ECO:0007669"/>
    <property type="project" value="UniProtKB-EC"/>
</dbReference>
<feature type="compositionally biased region" description="Polar residues" evidence="7">
    <location>
        <begin position="682"/>
        <end position="694"/>
    </location>
</feature>
<dbReference type="PANTHER" id="PTHR12844:SF42">
    <property type="entry name" value="CONNECTOR ENHANCER OF KSR PROTEIN CNK"/>
    <property type="match status" value="1"/>
</dbReference>
<dbReference type="Proteomes" id="UP000218231">
    <property type="component" value="Unassembled WGS sequence"/>
</dbReference>
<feature type="region of interest" description="Disordered" evidence="7">
    <location>
        <begin position="480"/>
        <end position="521"/>
    </location>
</feature>
<accession>A0A2A2KLQ7</accession>
<dbReference type="SMART" id="SM00228">
    <property type="entry name" value="PDZ"/>
    <property type="match status" value="1"/>
</dbReference>
<dbReference type="EMBL" id="LIAE01008278">
    <property type="protein sequence ID" value="PAV74820.1"/>
    <property type="molecule type" value="Genomic_DNA"/>
</dbReference>
<feature type="compositionally biased region" description="Low complexity" evidence="7">
    <location>
        <begin position="483"/>
        <end position="493"/>
    </location>
</feature>
<feature type="domain" description="PDZ" evidence="10">
    <location>
        <begin position="164"/>
        <end position="246"/>
    </location>
</feature>
<dbReference type="InterPro" id="IPR001478">
    <property type="entry name" value="PDZ"/>
</dbReference>
<evidence type="ECO:0000256" key="4">
    <source>
        <dbReference type="ARBA" id="ARBA00023277"/>
    </source>
</evidence>
<dbReference type="OrthoDB" id="422368at2759"/>
<dbReference type="InterPro" id="IPR011993">
    <property type="entry name" value="PH-like_dom_sf"/>
</dbReference>
<dbReference type="Gene3D" id="3.40.50.11340">
    <property type="match status" value="1"/>
</dbReference>
<dbReference type="PROSITE" id="PS50003">
    <property type="entry name" value="PH_DOMAIN"/>
    <property type="match status" value="1"/>
</dbReference>
<dbReference type="SUPFAM" id="SSF47769">
    <property type="entry name" value="SAM/Pointed domain"/>
    <property type="match status" value="1"/>
</dbReference>
<organism evidence="11 12">
    <name type="scientific">Diploscapter pachys</name>
    <dbReference type="NCBI Taxonomy" id="2018661"/>
    <lineage>
        <taxon>Eukaryota</taxon>
        <taxon>Metazoa</taxon>
        <taxon>Ecdysozoa</taxon>
        <taxon>Nematoda</taxon>
        <taxon>Chromadorea</taxon>
        <taxon>Rhabditida</taxon>
        <taxon>Rhabditina</taxon>
        <taxon>Rhabditomorpha</taxon>
        <taxon>Rhabditoidea</taxon>
        <taxon>Rhabditidae</taxon>
        <taxon>Diploscapter</taxon>
    </lineage>
</organism>
<comment type="catalytic activity">
    <reaction evidence="6">
        <text>L-seryl-[protein] + GDP-beta-L-fucose = 3-O-(alpha-L-fucosyl)-L-seryl-[protein] + GDP + H(+)</text>
        <dbReference type="Rhea" id="RHEA:63644"/>
        <dbReference type="Rhea" id="RHEA-COMP:9863"/>
        <dbReference type="Rhea" id="RHEA-COMP:17914"/>
        <dbReference type="ChEBI" id="CHEBI:15378"/>
        <dbReference type="ChEBI" id="CHEBI:29999"/>
        <dbReference type="ChEBI" id="CHEBI:57273"/>
        <dbReference type="ChEBI" id="CHEBI:58189"/>
        <dbReference type="ChEBI" id="CHEBI:189632"/>
        <dbReference type="EC" id="2.4.1.221"/>
    </reaction>
    <physiologicalReaction direction="left-to-right" evidence="6">
        <dbReference type="Rhea" id="RHEA:63645"/>
    </physiologicalReaction>
</comment>
<evidence type="ECO:0000259" key="8">
    <source>
        <dbReference type="PROSITE" id="PS50003"/>
    </source>
</evidence>
<evidence type="ECO:0000256" key="6">
    <source>
        <dbReference type="ARBA" id="ARBA00048647"/>
    </source>
</evidence>
<name>A0A2A2KLQ7_9BILA</name>
<dbReference type="Gene3D" id="2.30.42.10">
    <property type="match status" value="1"/>
</dbReference>
<proteinExistence type="predicted"/>
<dbReference type="Gene3D" id="2.30.29.30">
    <property type="entry name" value="Pleckstrin-homology domain (PH domain)/Phosphotyrosine-binding domain (PTB)"/>
    <property type="match status" value="1"/>
</dbReference>
<dbReference type="SUPFAM" id="SSF50156">
    <property type="entry name" value="PDZ domain-like"/>
    <property type="match status" value="1"/>
</dbReference>
<dbReference type="STRING" id="2018661.A0A2A2KLQ7"/>
<feature type="domain" description="PH" evidence="8">
    <location>
        <begin position="527"/>
        <end position="631"/>
    </location>
</feature>